<evidence type="ECO:0000256" key="2">
    <source>
        <dbReference type="ARBA" id="ARBA00007931"/>
    </source>
</evidence>
<keyword evidence="6 14" id="KW-0479">Metal-binding</keyword>
<evidence type="ECO:0000256" key="15">
    <source>
        <dbReference type="PIRSR" id="PIRSR006404-1"/>
    </source>
</evidence>
<evidence type="ECO:0000256" key="11">
    <source>
        <dbReference type="ARBA" id="ARBA00023049"/>
    </source>
</evidence>
<evidence type="ECO:0000256" key="7">
    <source>
        <dbReference type="ARBA" id="ARBA00022737"/>
    </source>
</evidence>
<evidence type="ECO:0000256" key="5">
    <source>
        <dbReference type="ARBA" id="ARBA00022692"/>
    </source>
</evidence>
<dbReference type="GO" id="GO:0046872">
    <property type="term" value="F:metal ion binding"/>
    <property type="evidence" value="ECO:0007669"/>
    <property type="project" value="UniProtKB-UniRule"/>
</dbReference>
<dbReference type="SUPFAM" id="SSF54631">
    <property type="entry name" value="CBS-domain pair"/>
    <property type="match status" value="1"/>
</dbReference>
<accession>A0A895Y8U8</accession>
<sequence>MEPTAAGPPTAGRRAGIPLGRVLGFPLQLRWSVLLLVALITLLSGQVIGYAVGFGFVVALLISVLLHELGHALTARRLGIGVRGITLEILGGYTEMAGDTPNPRAELLVSMAGPAVSLGLGLGAGGAALLLPAGPLQQVAVLVALANLIVAIFNTLPGLPLDGGRALRALVWWFSGSPHRGTAVAARCGQVVAVATALAAILLYLPRFITEFGLILLLLVAFSLWQGAAASVRSAQLNRRLPGLDLDQMTRRLFPVPTGTPLAEAQRRAAEAGASAGALAVADSSGRLVAVVHPEAAAAVPENRRPWVSIDSVARDLDSLRSVPAGLRGAAALRALQADPAAEYLVKRDGDVIGVLRTADVARVLRATGGETSRERHG</sequence>
<evidence type="ECO:0000256" key="6">
    <source>
        <dbReference type="ARBA" id="ARBA00022723"/>
    </source>
</evidence>
<dbReference type="EMBL" id="CP070499">
    <property type="protein sequence ID" value="QSB12692.1"/>
    <property type="molecule type" value="Genomic_DNA"/>
</dbReference>
<dbReference type="InterPro" id="IPR016483">
    <property type="entry name" value="UCP006404_Pept_M50_CBS"/>
</dbReference>
<feature type="binding site" evidence="16">
    <location>
        <position position="67"/>
    </location>
    <ligand>
        <name>Zn(2+)</name>
        <dbReference type="ChEBI" id="CHEBI:29105"/>
        <note>catalytic</note>
    </ligand>
</feature>
<dbReference type="KEGG" id="nhy:JQS43_13380"/>
<keyword evidence="4 14" id="KW-0645">Protease</keyword>
<keyword evidence="19" id="KW-1185">Reference proteome</keyword>
<feature type="binding site" evidence="16">
    <location>
        <position position="71"/>
    </location>
    <ligand>
        <name>Zn(2+)</name>
        <dbReference type="ChEBI" id="CHEBI:29105"/>
        <note>catalytic</note>
    </ligand>
</feature>
<name>A0A895Y8U8_9ACTN</name>
<keyword evidence="13 14" id="KW-0472">Membrane</keyword>
<comment type="subcellular location">
    <subcellularLocation>
        <location evidence="1 14">Cell membrane</location>
        <topology evidence="1 14">Multi-pass membrane protein</topology>
    </subcellularLocation>
</comment>
<evidence type="ECO:0000256" key="3">
    <source>
        <dbReference type="ARBA" id="ARBA00022475"/>
    </source>
</evidence>
<feature type="transmembrane region" description="Helical" evidence="14">
    <location>
        <begin position="139"/>
        <end position="161"/>
    </location>
</feature>
<proteinExistence type="inferred from homology"/>
<evidence type="ECO:0000256" key="4">
    <source>
        <dbReference type="ARBA" id="ARBA00022670"/>
    </source>
</evidence>
<evidence type="ECO:0000256" key="12">
    <source>
        <dbReference type="ARBA" id="ARBA00023122"/>
    </source>
</evidence>
<feature type="transmembrane region" description="Helical" evidence="14">
    <location>
        <begin position="212"/>
        <end position="232"/>
    </location>
</feature>
<evidence type="ECO:0000256" key="16">
    <source>
        <dbReference type="PIRSR" id="PIRSR006404-2"/>
    </source>
</evidence>
<dbReference type="InterPro" id="IPR008915">
    <property type="entry name" value="Peptidase_M50"/>
</dbReference>
<evidence type="ECO:0000313" key="19">
    <source>
        <dbReference type="Proteomes" id="UP000662857"/>
    </source>
</evidence>
<feature type="binding site" evidence="16">
    <location>
        <position position="162"/>
    </location>
    <ligand>
        <name>Zn(2+)</name>
        <dbReference type="ChEBI" id="CHEBI:29105"/>
        <note>catalytic</note>
    </ligand>
</feature>
<dbReference type="Proteomes" id="UP000662857">
    <property type="component" value="Chromosome"/>
</dbReference>
<evidence type="ECO:0000256" key="8">
    <source>
        <dbReference type="ARBA" id="ARBA00022801"/>
    </source>
</evidence>
<dbReference type="InterPro" id="IPR046342">
    <property type="entry name" value="CBS_dom_sf"/>
</dbReference>
<dbReference type="PANTHER" id="PTHR39188:SF3">
    <property type="entry name" value="STAGE IV SPORULATION PROTEIN FB"/>
    <property type="match status" value="1"/>
</dbReference>
<evidence type="ECO:0000256" key="13">
    <source>
        <dbReference type="ARBA" id="ARBA00023136"/>
    </source>
</evidence>
<dbReference type="AlphaFoldDB" id="A0A895Y8U8"/>
<reference evidence="18" key="1">
    <citation type="submission" date="2021-02" db="EMBL/GenBank/DDBJ databases">
        <title>Natrosporangium hydrolyticum gen. nov., sp. nov, a haloalkaliphilic actinobacterium from a soda solonchak soil.</title>
        <authorList>
            <person name="Sorokin D.Y."/>
            <person name="Khijniak T.V."/>
            <person name="Zakharycheva A.P."/>
            <person name="Boueva O.V."/>
            <person name="Ariskina E.V."/>
            <person name="Hahnke R.L."/>
            <person name="Bunk B."/>
            <person name="Sproer C."/>
            <person name="Schumann P."/>
            <person name="Evtushenko L.I."/>
            <person name="Kublanov I.V."/>
        </authorList>
    </citation>
    <scope>NUCLEOTIDE SEQUENCE</scope>
    <source>
        <strain evidence="18">DSM 106523</strain>
    </source>
</reference>
<dbReference type="PIRSF" id="PIRSF006404">
    <property type="entry name" value="UCP006404_Pept_M50_CBS"/>
    <property type="match status" value="1"/>
</dbReference>
<keyword evidence="8 14" id="KW-0378">Hydrolase</keyword>
<evidence type="ECO:0000313" key="18">
    <source>
        <dbReference type="EMBL" id="QSB12692.1"/>
    </source>
</evidence>
<feature type="transmembrane region" description="Helical" evidence="14">
    <location>
        <begin position="48"/>
        <end position="67"/>
    </location>
</feature>
<organism evidence="18 19">
    <name type="scientific">Natronosporangium hydrolyticum</name>
    <dbReference type="NCBI Taxonomy" id="2811111"/>
    <lineage>
        <taxon>Bacteria</taxon>
        <taxon>Bacillati</taxon>
        <taxon>Actinomycetota</taxon>
        <taxon>Actinomycetes</taxon>
        <taxon>Micromonosporales</taxon>
        <taxon>Micromonosporaceae</taxon>
        <taxon>Natronosporangium</taxon>
    </lineage>
</organism>
<comment type="similarity">
    <text evidence="2 14">Belongs to the peptidase M50B family.</text>
</comment>
<dbReference type="GO" id="GO:0006508">
    <property type="term" value="P:proteolysis"/>
    <property type="evidence" value="ECO:0007669"/>
    <property type="project" value="UniProtKB-KW"/>
</dbReference>
<dbReference type="Pfam" id="PF02163">
    <property type="entry name" value="Peptidase_M50"/>
    <property type="match status" value="2"/>
</dbReference>
<feature type="domain" description="Peptidase M50" evidence="17">
    <location>
        <begin position="136"/>
        <end position="194"/>
    </location>
</feature>
<dbReference type="PANTHER" id="PTHR39188">
    <property type="entry name" value="MEMBRANE-ASSOCIATED ZINC METALLOPROTEASE M50B"/>
    <property type="match status" value="1"/>
</dbReference>
<keyword evidence="12" id="KW-0129">CBS domain</keyword>
<keyword evidence="5 14" id="KW-0812">Transmembrane</keyword>
<evidence type="ECO:0000256" key="9">
    <source>
        <dbReference type="ARBA" id="ARBA00022833"/>
    </source>
</evidence>
<keyword evidence="3 14" id="KW-1003">Cell membrane</keyword>
<evidence type="ECO:0000256" key="10">
    <source>
        <dbReference type="ARBA" id="ARBA00022989"/>
    </source>
</evidence>
<feature type="domain" description="Peptidase M50" evidence="17">
    <location>
        <begin position="56"/>
        <end position="123"/>
    </location>
</feature>
<comment type="cofactor">
    <cofactor evidence="14 16">
        <name>Zn(2+)</name>
        <dbReference type="ChEBI" id="CHEBI:29105"/>
    </cofactor>
    <text evidence="14 16">Binds 1 zinc ion per subunit.</text>
</comment>
<dbReference type="RefSeq" id="WP_420847586.1">
    <property type="nucleotide sequence ID" value="NZ_CP070499.1"/>
</dbReference>
<dbReference type="GO" id="GO:0005886">
    <property type="term" value="C:plasma membrane"/>
    <property type="evidence" value="ECO:0007669"/>
    <property type="project" value="UniProtKB-SubCell"/>
</dbReference>
<evidence type="ECO:0000256" key="14">
    <source>
        <dbReference type="PIRNR" id="PIRNR006404"/>
    </source>
</evidence>
<feature type="transmembrane region" description="Helical" evidence="14">
    <location>
        <begin position="107"/>
        <end position="133"/>
    </location>
</feature>
<gene>
    <name evidence="18" type="ORF">JQS43_13380</name>
</gene>
<feature type="transmembrane region" description="Helical" evidence="14">
    <location>
        <begin position="22"/>
        <end position="42"/>
    </location>
</feature>
<evidence type="ECO:0000256" key="1">
    <source>
        <dbReference type="ARBA" id="ARBA00004651"/>
    </source>
</evidence>
<protein>
    <recommendedName>
        <fullName evidence="14">Zinc metalloprotease</fullName>
    </recommendedName>
</protein>
<keyword evidence="9 14" id="KW-0862">Zinc</keyword>
<keyword evidence="7" id="KW-0677">Repeat</keyword>
<feature type="active site" evidence="15">
    <location>
        <position position="68"/>
    </location>
</feature>
<dbReference type="GO" id="GO:0008237">
    <property type="term" value="F:metallopeptidase activity"/>
    <property type="evidence" value="ECO:0007669"/>
    <property type="project" value="UniProtKB-UniRule"/>
</dbReference>
<evidence type="ECO:0000259" key="17">
    <source>
        <dbReference type="Pfam" id="PF02163"/>
    </source>
</evidence>
<feature type="transmembrane region" description="Helical" evidence="14">
    <location>
        <begin position="182"/>
        <end position="206"/>
    </location>
</feature>
<keyword evidence="11 14" id="KW-0482">Metalloprotease</keyword>
<keyword evidence="10 14" id="KW-1133">Transmembrane helix</keyword>